<feature type="domain" description="Hydantoinase A/oxoprolinase" evidence="1">
    <location>
        <begin position="198"/>
        <end position="476"/>
    </location>
</feature>
<dbReference type="PANTHER" id="PTHR11365">
    <property type="entry name" value="5-OXOPROLINASE RELATED"/>
    <property type="match status" value="1"/>
</dbReference>
<dbReference type="InterPro" id="IPR043129">
    <property type="entry name" value="ATPase_NBD"/>
</dbReference>
<dbReference type="GO" id="GO:0017168">
    <property type="term" value="F:5-oxoprolinase (ATP-hydrolyzing) activity"/>
    <property type="evidence" value="ECO:0007669"/>
    <property type="project" value="TreeGrafter"/>
</dbReference>
<proteinExistence type="predicted"/>
<dbReference type="InterPro" id="IPR008040">
    <property type="entry name" value="Hydant_A_N"/>
</dbReference>
<evidence type="ECO:0000259" key="2">
    <source>
        <dbReference type="Pfam" id="PF05378"/>
    </source>
</evidence>
<gene>
    <name evidence="3" type="ORF">HQ497_01950</name>
</gene>
<dbReference type="InterPro" id="IPR045079">
    <property type="entry name" value="Oxoprolinase-like"/>
</dbReference>
<dbReference type="PANTHER" id="PTHR11365:SF23">
    <property type="entry name" value="HYPOTHETICAL 5-OXOPROLINASE (EUROFUNG)-RELATED"/>
    <property type="match status" value="1"/>
</dbReference>
<dbReference type="EMBL" id="JABMOJ010000068">
    <property type="protein sequence ID" value="NQV64102.1"/>
    <property type="molecule type" value="Genomic_DNA"/>
</dbReference>
<dbReference type="AlphaFoldDB" id="A0A972VWY9"/>
<feature type="domain" description="Hydantoinase/oxoprolinase N-terminal" evidence="2">
    <location>
        <begin position="6"/>
        <end position="174"/>
    </location>
</feature>
<dbReference type="GO" id="GO:0006749">
    <property type="term" value="P:glutathione metabolic process"/>
    <property type="evidence" value="ECO:0007669"/>
    <property type="project" value="TreeGrafter"/>
</dbReference>
<dbReference type="GO" id="GO:0005829">
    <property type="term" value="C:cytosol"/>
    <property type="evidence" value="ECO:0007669"/>
    <property type="project" value="TreeGrafter"/>
</dbReference>
<dbReference type="Pfam" id="PF01968">
    <property type="entry name" value="Hydantoinase_A"/>
    <property type="match status" value="1"/>
</dbReference>
<protein>
    <submittedName>
        <fullName evidence="3">Hydantoinase/oxoprolinase family protein</fullName>
    </submittedName>
</protein>
<evidence type="ECO:0000313" key="3">
    <source>
        <dbReference type="EMBL" id="NQV64102.1"/>
    </source>
</evidence>
<organism evidence="3 4">
    <name type="scientific">SAR86 cluster bacterium</name>
    <dbReference type="NCBI Taxonomy" id="2030880"/>
    <lineage>
        <taxon>Bacteria</taxon>
        <taxon>Pseudomonadati</taxon>
        <taxon>Pseudomonadota</taxon>
        <taxon>Gammaproteobacteria</taxon>
        <taxon>SAR86 cluster</taxon>
    </lineage>
</organism>
<sequence length="678" mass="72512">MATAFLGIDTGGTFTDFVLREAATVRVHKVLSTPGAPQDAILTGIKEMGLQARVAAGQVMIIHGTTVATNAALEGKGVRTAYITNKGLKDVLLIGRQTRQQLYQLTPTKPKTPFDEQLMLEVNTRLNAQGKLIEPLTVTDLDNLERQIAILQPESIAINLLFSFLDPEQELQIEARFCDAYFVSRSSLVLPEHREYERGMTTWLNAWIGPLIKSYLVSLSTALAPSNLAIMQSSGLTISAKVAADRAVNLLLSGPAGGLAAALAIGHQIRQPRLMTFDMGGTSTDVALLEGEIRLTNQGKIANYPVAVPMADIHTIGAGGGSIAFVDAGGMLQVGPASAGAHPGPACYGRGGTAPTVTDANLVLGRLRSDAFLGGRMQLDTTAAVRALQPLADQLQISVTDLALGIIRIANESMIQALRIISIQQGHDPRDFQLMSFGGAGGLHICDLADALDVREAIVPLNSGVLSALGMLAAQPGREVVKTHQGILDELDDSALTARLDALLTIAQQELKDEGIVNTQHQYHLDLRYLGQTFSIAVAYRTIAAAIADFHAMHLRLYGHALDKAVELVNLRVHVEAVRQPFRLPPTTQTTTEKNGHSNLIDGDNVCGDVFGDLVGEVDPVPIYQRDMLAATCLLTGPALITEDHTTVFLKSGWRASKDELGNLKLTRSVSVTGDSHT</sequence>
<dbReference type="InterPro" id="IPR002821">
    <property type="entry name" value="Hydantoinase_A"/>
</dbReference>
<reference evidence="3" key="1">
    <citation type="submission" date="2020-05" db="EMBL/GenBank/DDBJ databases">
        <title>Sulfur intermediates as new biogeochemical hubs in an aquatic model microbial ecosystem.</title>
        <authorList>
            <person name="Vigneron A."/>
        </authorList>
    </citation>
    <scope>NUCLEOTIDE SEQUENCE</scope>
    <source>
        <strain evidence="3">Bin.250</strain>
    </source>
</reference>
<comment type="caution">
    <text evidence="3">The sequence shown here is derived from an EMBL/GenBank/DDBJ whole genome shotgun (WGS) entry which is preliminary data.</text>
</comment>
<dbReference type="SUPFAM" id="SSF53067">
    <property type="entry name" value="Actin-like ATPase domain"/>
    <property type="match status" value="1"/>
</dbReference>
<evidence type="ECO:0000313" key="4">
    <source>
        <dbReference type="Proteomes" id="UP000754644"/>
    </source>
</evidence>
<accession>A0A972VWY9</accession>
<dbReference type="Proteomes" id="UP000754644">
    <property type="component" value="Unassembled WGS sequence"/>
</dbReference>
<name>A0A972VWY9_9GAMM</name>
<dbReference type="Pfam" id="PF05378">
    <property type="entry name" value="Hydant_A_N"/>
    <property type="match status" value="1"/>
</dbReference>
<evidence type="ECO:0000259" key="1">
    <source>
        <dbReference type="Pfam" id="PF01968"/>
    </source>
</evidence>